<gene>
    <name evidence="1" type="ORF">L6164_009447</name>
</gene>
<evidence type="ECO:0000313" key="1">
    <source>
        <dbReference type="EMBL" id="KAI4348765.1"/>
    </source>
</evidence>
<organism evidence="1 2">
    <name type="scientific">Bauhinia variegata</name>
    <name type="common">Purple orchid tree</name>
    <name type="synonym">Phanera variegata</name>
    <dbReference type="NCBI Taxonomy" id="167791"/>
    <lineage>
        <taxon>Eukaryota</taxon>
        <taxon>Viridiplantae</taxon>
        <taxon>Streptophyta</taxon>
        <taxon>Embryophyta</taxon>
        <taxon>Tracheophyta</taxon>
        <taxon>Spermatophyta</taxon>
        <taxon>Magnoliopsida</taxon>
        <taxon>eudicotyledons</taxon>
        <taxon>Gunneridae</taxon>
        <taxon>Pentapetalae</taxon>
        <taxon>rosids</taxon>
        <taxon>fabids</taxon>
        <taxon>Fabales</taxon>
        <taxon>Fabaceae</taxon>
        <taxon>Cercidoideae</taxon>
        <taxon>Cercideae</taxon>
        <taxon>Bauhiniinae</taxon>
        <taxon>Bauhinia</taxon>
    </lineage>
</organism>
<name>A0ACB9PJR5_BAUVA</name>
<protein>
    <submittedName>
        <fullName evidence="1">Uncharacterized protein</fullName>
    </submittedName>
</protein>
<accession>A0ACB9PJR5</accession>
<sequence>MKITSCRILGAVLALTLVHFLFFSSFRLHHEQSFSREKGLSRKLLSPSFESLSTSMDKYLKGSRKQTKKAVEPSLRKAPPSVPNPTQNK</sequence>
<proteinExistence type="predicted"/>
<dbReference type="EMBL" id="CM039429">
    <property type="protein sequence ID" value="KAI4348765.1"/>
    <property type="molecule type" value="Genomic_DNA"/>
</dbReference>
<reference evidence="1 2" key="1">
    <citation type="journal article" date="2022" name="DNA Res.">
        <title>Chromosomal-level genome assembly of the orchid tree Bauhinia variegata (Leguminosae; Cercidoideae) supports the allotetraploid origin hypothesis of Bauhinia.</title>
        <authorList>
            <person name="Zhong Y."/>
            <person name="Chen Y."/>
            <person name="Zheng D."/>
            <person name="Pang J."/>
            <person name="Liu Y."/>
            <person name="Luo S."/>
            <person name="Meng S."/>
            <person name="Qian L."/>
            <person name="Wei D."/>
            <person name="Dai S."/>
            <person name="Zhou R."/>
        </authorList>
    </citation>
    <scope>NUCLEOTIDE SEQUENCE [LARGE SCALE GENOMIC DNA]</scope>
    <source>
        <strain evidence="1">BV-YZ2020</strain>
    </source>
</reference>
<evidence type="ECO:0000313" key="2">
    <source>
        <dbReference type="Proteomes" id="UP000828941"/>
    </source>
</evidence>
<dbReference type="Proteomes" id="UP000828941">
    <property type="component" value="Chromosome 4"/>
</dbReference>
<keyword evidence="2" id="KW-1185">Reference proteome</keyword>
<comment type="caution">
    <text evidence="1">The sequence shown here is derived from an EMBL/GenBank/DDBJ whole genome shotgun (WGS) entry which is preliminary data.</text>
</comment>